<feature type="region of interest" description="Disordered" evidence="1">
    <location>
        <begin position="39"/>
        <end position="64"/>
    </location>
</feature>
<reference evidence="2" key="3">
    <citation type="journal article" date="2017" name="Nature">
        <title>Genome sequence of the progenitor of the wheat D genome Aegilops tauschii.</title>
        <authorList>
            <person name="Luo M.C."/>
            <person name="Gu Y.Q."/>
            <person name="Puiu D."/>
            <person name="Wang H."/>
            <person name="Twardziok S.O."/>
            <person name="Deal K.R."/>
            <person name="Huo N."/>
            <person name="Zhu T."/>
            <person name="Wang L."/>
            <person name="Wang Y."/>
            <person name="McGuire P.E."/>
            <person name="Liu S."/>
            <person name="Long H."/>
            <person name="Ramasamy R.K."/>
            <person name="Rodriguez J.C."/>
            <person name="Van S.L."/>
            <person name="Yuan L."/>
            <person name="Wang Z."/>
            <person name="Xia Z."/>
            <person name="Xiao L."/>
            <person name="Anderson O.D."/>
            <person name="Ouyang S."/>
            <person name="Liang Y."/>
            <person name="Zimin A.V."/>
            <person name="Pertea G."/>
            <person name="Qi P."/>
            <person name="Bennetzen J.L."/>
            <person name="Dai X."/>
            <person name="Dawson M.W."/>
            <person name="Muller H.G."/>
            <person name="Kugler K."/>
            <person name="Rivarola-Duarte L."/>
            <person name="Spannagl M."/>
            <person name="Mayer K.F.X."/>
            <person name="Lu F.H."/>
            <person name="Bevan M.W."/>
            <person name="Leroy P."/>
            <person name="Li P."/>
            <person name="You F.M."/>
            <person name="Sun Q."/>
            <person name="Liu Z."/>
            <person name="Lyons E."/>
            <person name="Wicker T."/>
            <person name="Salzberg S.L."/>
            <person name="Devos K.M."/>
            <person name="Dvorak J."/>
        </authorList>
    </citation>
    <scope>NUCLEOTIDE SEQUENCE [LARGE SCALE GENOMIC DNA]</scope>
    <source>
        <strain evidence="2">cv. AL8/78</strain>
    </source>
</reference>
<evidence type="ECO:0000313" key="2">
    <source>
        <dbReference type="EnsemblPlants" id="AET4Gv20092900.4"/>
    </source>
</evidence>
<feature type="region of interest" description="Disordered" evidence="1">
    <location>
        <begin position="134"/>
        <end position="169"/>
    </location>
</feature>
<protein>
    <submittedName>
        <fullName evidence="2">Uncharacterized protein</fullName>
    </submittedName>
</protein>
<evidence type="ECO:0000256" key="1">
    <source>
        <dbReference type="SAM" id="MobiDB-lite"/>
    </source>
</evidence>
<name>A0A453H7E2_AEGTS</name>
<evidence type="ECO:0000313" key="3">
    <source>
        <dbReference type="Proteomes" id="UP000015105"/>
    </source>
</evidence>
<sequence length="229" mass="25029">MGRLGDKSDYESIREARISENMARMEMLGLRRCAGELSAISSAPSPRAGSVTPRKTPKPPRVLTPLRRSGRLIAAATPPGSGSRRSARLNGDSVQHKALPYRGWPLLLPPHPHALLFRGPVLRAGTGTEFLLSSRRSGRRGRGAGGEVSHVHRQGEAAGAAGDAVRQQGEGVRVRPRSWDLLPFLQAEETLRRGGLQALWGRRLWAAMHRKDGVLLLPFFERDPLPCLP</sequence>
<dbReference type="Gramene" id="AET4Gv20092900.4">
    <property type="protein sequence ID" value="AET4Gv20092900.4"/>
    <property type="gene ID" value="AET4Gv20092900"/>
</dbReference>
<reference evidence="2" key="4">
    <citation type="submission" date="2019-03" db="UniProtKB">
        <authorList>
            <consortium name="EnsemblPlants"/>
        </authorList>
    </citation>
    <scope>IDENTIFICATION</scope>
</reference>
<dbReference type="Proteomes" id="UP000015105">
    <property type="component" value="Chromosome 4D"/>
</dbReference>
<organism evidence="2 3">
    <name type="scientific">Aegilops tauschii subsp. strangulata</name>
    <name type="common">Goatgrass</name>
    <dbReference type="NCBI Taxonomy" id="200361"/>
    <lineage>
        <taxon>Eukaryota</taxon>
        <taxon>Viridiplantae</taxon>
        <taxon>Streptophyta</taxon>
        <taxon>Embryophyta</taxon>
        <taxon>Tracheophyta</taxon>
        <taxon>Spermatophyta</taxon>
        <taxon>Magnoliopsida</taxon>
        <taxon>Liliopsida</taxon>
        <taxon>Poales</taxon>
        <taxon>Poaceae</taxon>
        <taxon>BOP clade</taxon>
        <taxon>Pooideae</taxon>
        <taxon>Triticodae</taxon>
        <taxon>Triticeae</taxon>
        <taxon>Triticinae</taxon>
        <taxon>Aegilops</taxon>
    </lineage>
</organism>
<dbReference type="EnsemblPlants" id="AET4Gv20092900.4">
    <property type="protein sequence ID" value="AET4Gv20092900.4"/>
    <property type="gene ID" value="AET4Gv20092900"/>
</dbReference>
<reference evidence="3" key="1">
    <citation type="journal article" date="2014" name="Science">
        <title>Ancient hybridizations among the ancestral genomes of bread wheat.</title>
        <authorList>
            <consortium name="International Wheat Genome Sequencing Consortium,"/>
            <person name="Marcussen T."/>
            <person name="Sandve S.R."/>
            <person name="Heier L."/>
            <person name="Spannagl M."/>
            <person name="Pfeifer M."/>
            <person name="Jakobsen K.S."/>
            <person name="Wulff B.B."/>
            <person name="Steuernagel B."/>
            <person name="Mayer K.F."/>
            <person name="Olsen O.A."/>
        </authorList>
    </citation>
    <scope>NUCLEOTIDE SEQUENCE [LARGE SCALE GENOMIC DNA]</scope>
    <source>
        <strain evidence="3">cv. AL8/78</strain>
    </source>
</reference>
<dbReference type="AlphaFoldDB" id="A0A453H7E2"/>
<proteinExistence type="predicted"/>
<reference evidence="2" key="5">
    <citation type="journal article" date="2021" name="G3 (Bethesda)">
        <title>Aegilops tauschii genome assembly Aet v5.0 features greater sequence contiguity and improved annotation.</title>
        <authorList>
            <person name="Wang L."/>
            <person name="Zhu T."/>
            <person name="Rodriguez J.C."/>
            <person name="Deal K.R."/>
            <person name="Dubcovsky J."/>
            <person name="McGuire P.E."/>
            <person name="Lux T."/>
            <person name="Spannagl M."/>
            <person name="Mayer K.F.X."/>
            <person name="Baldrich P."/>
            <person name="Meyers B.C."/>
            <person name="Huo N."/>
            <person name="Gu Y.Q."/>
            <person name="Zhou H."/>
            <person name="Devos K.M."/>
            <person name="Bennetzen J.L."/>
            <person name="Unver T."/>
            <person name="Budak H."/>
            <person name="Gulick P.J."/>
            <person name="Galiba G."/>
            <person name="Kalapos B."/>
            <person name="Nelson D.R."/>
            <person name="Li P."/>
            <person name="You F.M."/>
            <person name="Luo M.C."/>
            <person name="Dvorak J."/>
        </authorList>
    </citation>
    <scope>NUCLEOTIDE SEQUENCE [LARGE SCALE GENOMIC DNA]</scope>
    <source>
        <strain evidence="2">cv. AL8/78</strain>
    </source>
</reference>
<reference evidence="3" key="2">
    <citation type="journal article" date="2017" name="Nat. Plants">
        <title>The Aegilops tauschii genome reveals multiple impacts of transposons.</title>
        <authorList>
            <person name="Zhao G."/>
            <person name="Zou C."/>
            <person name="Li K."/>
            <person name="Wang K."/>
            <person name="Li T."/>
            <person name="Gao L."/>
            <person name="Zhang X."/>
            <person name="Wang H."/>
            <person name="Yang Z."/>
            <person name="Liu X."/>
            <person name="Jiang W."/>
            <person name="Mao L."/>
            <person name="Kong X."/>
            <person name="Jiao Y."/>
            <person name="Jia J."/>
        </authorList>
    </citation>
    <scope>NUCLEOTIDE SEQUENCE [LARGE SCALE GENOMIC DNA]</scope>
    <source>
        <strain evidence="3">cv. AL8/78</strain>
    </source>
</reference>
<keyword evidence="3" id="KW-1185">Reference proteome</keyword>
<accession>A0A453H7E2</accession>